<gene>
    <name evidence="2" type="ORF">SDC9_206944</name>
</gene>
<comment type="caution">
    <text evidence="2">The sequence shown here is derived from an EMBL/GenBank/DDBJ whole genome shotgun (WGS) entry which is preliminary data.</text>
</comment>
<organism evidence="2">
    <name type="scientific">bioreactor metagenome</name>
    <dbReference type="NCBI Taxonomy" id="1076179"/>
    <lineage>
        <taxon>unclassified sequences</taxon>
        <taxon>metagenomes</taxon>
        <taxon>ecological metagenomes</taxon>
    </lineage>
</organism>
<dbReference type="SUPFAM" id="SSF103473">
    <property type="entry name" value="MFS general substrate transporter"/>
    <property type="match status" value="1"/>
</dbReference>
<sequence>MSVIVAGSAIGPWIFSMVHRYFGSYKGTGILGLIWCMLMIIMLVLTPFKPASKEEEQS</sequence>
<name>A0A645JHZ1_9ZZZZ</name>
<keyword evidence="1" id="KW-0812">Transmembrane</keyword>
<proteinExistence type="predicted"/>
<keyword evidence="1" id="KW-1133">Transmembrane helix</keyword>
<accession>A0A645JHZ1</accession>
<evidence type="ECO:0000313" key="2">
    <source>
        <dbReference type="EMBL" id="MPN59223.1"/>
    </source>
</evidence>
<dbReference type="EMBL" id="VSSQ01132987">
    <property type="protein sequence ID" value="MPN59223.1"/>
    <property type="molecule type" value="Genomic_DNA"/>
</dbReference>
<keyword evidence="1" id="KW-0472">Membrane</keyword>
<evidence type="ECO:0000256" key="1">
    <source>
        <dbReference type="SAM" id="Phobius"/>
    </source>
</evidence>
<feature type="transmembrane region" description="Helical" evidence="1">
    <location>
        <begin position="30"/>
        <end position="48"/>
    </location>
</feature>
<dbReference type="AlphaFoldDB" id="A0A645JHZ1"/>
<dbReference type="InterPro" id="IPR036259">
    <property type="entry name" value="MFS_trans_sf"/>
</dbReference>
<reference evidence="2" key="1">
    <citation type="submission" date="2019-08" db="EMBL/GenBank/DDBJ databases">
        <authorList>
            <person name="Kucharzyk K."/>
            <person name="Murdoch R.W."/>
            <person name="Higgins S."/>
            <person name="Loffler F."/>
        </authorList>
    </citation>
    <scope>NUCLEOTIDE SEQUENCE</scope>
</reference>
<evidence type="ECO:0008006" key="3">
    <source>
        <dbReference type="Google" id="ProtNLM"/>
    </source>
</evidence>
<protein>
    <recommendedName>
        <fullName evidence="3">Major facilitator superfamily (MFS) profile domain-containing protein</fullName>
    </recommendedName>
</protein>